<dbReference type="Pfam" id="PF03576">
    <property type="entry name" value="Peptidase_S58"/>
    <property type="match status" value="1"/>
</dbReference>
<dbReference type="InterPro" id="IPR005321">
    <property type="entry name" value="Peptidase_S58_DmpA"/>
</dbReference>
<reference evidence="4" key="1">
    <citation type="journal article" date="2019" name="Int. J. Syst. Evol. Microbiol.">
        <title>The Global Catalogue of Microorganisms (GCM) 10K type strain sequencing project: providing services to taxonomists for standard genome sequencing and annotation.</title>
        <authorList>
            <consortium name="The Broad Institute Genomics Platform"/>
            <consortium name="The Broad Institute Genome Sequencing Center for Infectious Disease"/>
            <person name="Wu L."/>
            <person name="Ma J."/>
        </authorList>
    </citation>
    <scope>NUCLEOTIDE SEQUENCE [LARGE SCALE GENOMIC DNA]</scope>
    <source>
        <strain evidence="4">CGMCC 1.13681</strain>
    </source>
</reference>
<sequence length="393" mass="40794">MRARELGIPLDGRAGRWNAITDVPGVEVGYVTLQEGEDVRTGVTAILPRGRTGVGTPCAAGWHSFNGNGEMTGTTWIEESGSLAVPVLITNTYAVGPVHRGVVDWVRENRTDMAPEWLLPVVTETWDGHLNDIHGDRVRPAHAAEAIEAAASGPVAEGNVGGGTGMRCYGFKGGSGTASREVAYGADTYSVGAFVQANFGARRELVIAGMPMGGWLPQSEQAAGDSGEGPDAGRPLPDGAGSVIVVVGTDAPLLPGQCKALARRVPLGLARTGTTGSHFSGDIFLAFSTANEGALTSLFPPGDDTDDGGADGANAPYESMRFIPWGRMDILYTAVVEAVEEAVLNVLTAAEPMTGRAGHHVPALPLAEVAKLLPTSAPMIPSPHSGRGLWMTQ</sequence>
<keyword evidence="4" id="KW-1185">Reference proteome</keyword>
<protein>
    <submittedName>
        <fullName evidence="3">P1 family peptidase</fullName>
    </submittedName>
</protein>
<dbReference type="RefSeq" id="WP_386418047.1">
    <property type="nucleotide sequence ID" value="NZ_JBHSZO010000047.1"/>
</dbReference>
<dbReference type="CDD" id="cd02253">
    <property type="entry name" value="DmpA"/>
    <property type="match status" value="1"/>
</dbReference>
<evidence type="ECO:0000313" key="4">
    <source>
        <dbReference type="Proteomes" id="UP001596413"/>
    </source>
</evidence>
<dbReference type="PANTHER" id="PTHR36512:SF3">
    <property type="entry name" value="BLR5678 PROTEIN"/>
    <property type="match status" value="1"/>
</dbReference>
<evidence type="ECO:0000256" key="2">
    <source>
        <dbReference type="SAM" id="MobiDB-lite"/>
    </source>
</evidence>
<feature type="region of interest" description="Disordered" evidence="2">
    <location>
        <begin position="217"/>
        <end position="237"/>
    </location>
</feature>
<comment type="caution">
    <text evidence="3">The sequence shown here is derived from an EMBL/GenBank/DDBJ whole genome shotgun (WGS) entry which is preliminary data.</text>
</comment>
<dbReference type="InterPro" id="IPR016117">
    <property type="entry name" value="ArgJ-like_dom_sf"/>
</dbReference>
<evidence type="ECO:0000256" key="1">
    <source>
        <dbReference type="ARBA" id="ARBA00007068"/>
    </source>
</evidence>
<proteinExistence type="inferred from homology"/>
<evidence type="ECO:0000313" key="3">
    <source>
        <dbReference type="EMBL" id="MFC7220989.1"/>
    </source>
</evidence>
<dbReference type="Proteomes" id="UP001596413">
    <property type="component" value="Unassembled WGS sequence"/>
</dbReference>
<comment type="similarity">
    <text evidence="1">Belongs to the peptidase S58 family.</text>
</comment>
<accession>A0ABW2GJS9</accession>
<dbReference type="Gene3D" id="3.60.70.12">
    <property type="entry name" value="L-amino peptidase D-ALA esterase/amidase"/>
    <property type="match status" value="1"/>
</dbReference>
<dbReference type="SUPFAM" id="SSF56266">
    <property type="entry name" value="DmpA/ArgJ-like"/>
    <property type="match status" value="1"/>
</dbReference>
<dbReference type="EMBL" id="JBHSZO010000047">
    <property type="protein sequence ID" value="MFC7220989.1"/>
    <property type="molecule type" value="Genomic_DNA"/>
</dbReference>
<gene>
    <name evidence="3" type="ORF">ACFQLX_22940</name>
</gene>
<name>A0ABW2GJS9_9ACTN</name>
<organism evidence="3 4">
    <name type="scientific">Streptomyces polyrhachis</name>
    <dbReference type="NCBI Taxonomy" id="1282885"/>
    <lineage>
        <taxon>Bacteria</taxon>
        <taxon>Bacillati</taxon>
        <taxon>Actinomycetota</taxon>
        <taxon>Actinomycetes</taxon>
        <taxon>Kitasatosporales</taxon>
        <taxon>Streptomycetaceae</taxon>
        <taxon>Streptomyces</taxon>
    </lineage>
</organism>
<dbReference type="PANTHER" id="PTHR36512">
    <property type="entry name" value="D-AMINOPEPTIDASE"/>
    <property type="match status" value="1"/>
</dbReference>